<sequence length="122" mass="14112">MKRLIGVCLLLLFLMMIWSDSTLWEDDKYAVYVIDGQAHFGLKAGDDIYIGRFEPEIVAVGSNSEYVVIQRRIRGDILYFYINKAQDHGYLNADEIVYAGYQKDKFEQLKASHGLPEFSVFF</sequence>
<dbReference type="EMBL" id="VCBC01000004">
    <property type="protein sequence ID" value="TLU66659.1"/>
    <property type="molecule type" value="Genomic_DNA"/>
</dbReference>
<evidence type="ECO:0000313" key="1">
    <source>
        <dbReference type="EMBL" id="TLU66659.1"/>
    </source>
</evidence>
<evidence type="ECO:0000313" key="2">
    <source>
        <dbReference type="Proteomes" id="UP000307790"/>
    </source>
</evidence>
<organism evidence="1 2">
    <name type="scientific">Thalassotalea litorea</name>
    <dbReference type="NCBI Taxonomy" id="2020715"/>
    <lineage>
        <taxon>Bacteria</taxon>
        <taxon>Pseudomonadati</taxon>
        <taxon>Pseudomonadota</taxon>
        <taxon>Gammaproteobacteria</taxon>
        <taxon>Alteromonadales</taxon>
        <taxon>Colwelliaceae</taxon>
        <taxon>Thalassotalea</taxon>
    </lineage>
</organism>
<comment type="caution">
    <text evidence="1">The sequence shown here is derived from an EMBL/GenBank/DDBJ whole genome shotgun (WGS) entry which is preliminary data.</text>
</comment>
<gene>
    <name evidence="1" type="ORF">FE810_03865</name>
</gene>
<accession>A0A5R9IPY2</accession>
<dbReference type="Proteomes" id="UP000307790">
    <property type="component" value="Unassembled WGS sequence"/>
</dbReference>
<reference evidence="1 2" key="1">
    <citation type="submission" date="2019-05" db="EMBL/GenBank/DDBJ databases">
        <title>Genome sequences of Thalassotalea litorea 1K03283.</title>
        <authorList>
            <person name="Zhang D."/>
        </authorList>
    </citation>
    <scope>NUCLEOTIDE SEQUENCE [LARGE SCALE GENOMIC DNA]</scope>
    <source>
        <strain evidence="1 2">MCCC 1K03283</strain>
    </source>
</reference>
<dbReference type="OrthoDB" id="6401347at2"/>
<dbReference type="AlphaFoldDB" id="A0A5R9IPY2"/>
<keyword evidence="2" id="KW-1185">Reference proteome</keyword>
<proteinExistence type="predicted"/>
<protein>
    <submittedName>
        <fullName evidence="1">Uncharacterized protein</fullName>
    </submittedName>
</protein>
<dbReference type="RefSeq" id="WP_138318726.1">
    <property type="nucleotide sequence ID" value="NZ_JBHOGV010000003.1"/>
</dbReference>
<name>A0A5R9IPY2_9GAMM</name>